<dbReference type="Proteomes" id="UP000602284">
    <property type="component" value="Unassembled WGS sequence"/>
</dbReference>
<proteinExistence type="inferred from homology"/>
<dbReference type="InterPro" id="IPR000914">
    <property type="entry name" value="SBP_5_dom"/>
</dbReference>
<keyword evidence="7" id="KW-0574">Periplasm</keyword>
<comment type="caution">
    <text evidence="11">The sequence shown here is derived from an EMBL/GenBank/DDBJ whole genome shotgun (WGS) entry which is preliminary data.</text>
</comment>
<evidence type="ECO:0000256" key="4">
    <source>
        <dbReference type="ARBA" id="ARBA00017393"/>
    </source>
</evidence>
<keyword evidence="6 9" id="KW-0732">Signal</keyword>
<feature type="compositionally biased region" description="Low complexity" evidence="8">
    <location>
        <begin position="26"/>
        <end position="38"/>
    </location>
</feature>
<reference evidence="11 12" key="1">
    <citation type="submission" date="2021-01" db="EMBL/GenBank/DDBJ databases">
        <title>Tumebacillus sp. strain ITR2 16S ribosomal RNA gene Genome sequencing and assembly.</title>
        <authorList>
            <person name="Kang M."/>
        </authorList>
    </citation>
    <scope>NUCLEOTIDE SEQUENCE [LARGE SCALE GENOMIC DNA]</scope>
    <source>
        <strain evidence="11 12">ITR2</strain>
    </source>
</reference>
<gene>
    <name evidence="11" type="ORF">JJB07_01070</name>
</gene>
<feature type="domain" description="Solute-binding protein family 5" evidence="10">
    <location>
        <begin position="86"/>
        <end position="442"/>
    </location>
</feature>
<sequence length="528" mass="57741">MTSKQAVKLALTGLLAASVVLTGCSTSTTTSDPGSSTSNEKKRTDLTVAQAANPTTMDPQDAQDTLSFSIMKTMYEGLLGFDKDMKVIPVLADGMPTLSADAKEVTFKLKQGIKFQDGTDFNAEAVKANLDRVKDPNNKLKRASLFATVDHTEVLDPYTVKIVLNKPFAAIVETFAHPAAMMISPKAIKDFGKDVQRHPVGTGPYQFVEWKDADHVTVKKFADYHDKNNLAKLETIVFKPVTEASSRVSMLKAGDAQYVYPFPPDQAAAVKGDDSIALDQTPSIVERYVAFNTTKKPFDDKRVRQALNYAVNKDALIKVVANGYAQPAKSAIAPNVWGYKEQTPYNFDLDKAKKLLADAGYANGFDTTIWTANASESAKVAEFIQQQWKQIGVNANVQQMESGTLSNQMYVKPEESKMLTYSGGWSPSTGEADWGLRPLLTKDLFPPAGYNVGYYVNDQVEKDISTGLSTGNKDERLAAYADAQKVINDDAPWLFLYVSDNLAGKRKNVSGAFVLPDGALDLTHAEFK</sequence>
<comment type="similarity">
    <text evidence="3">Belongs to the bacterial solute-binding protein 5 family.</text>
</comment>
<feature type="chain" id="PRO_5047171424" description="Glutathione-binding protein GsiB" evidence="9">
    <location>
        <begin position="23"/>
        <end position="528"/>
    </location>
</feature>
<name>A0ABS1J4Q9_9BACL</name>
<dbReference type="Gene3D" id="3.40.190.10">
    <property type="entry name" value="Periplasmic binding protein-like II"/>
    <property type="match status" value="1"/>
</dbReference>
<dbReference type="RefSeq" id="WP_201630393.1">
    <property type="nucleotide sequence ID" value="NZ_JAEQNB010000001.1"/>
</dbReference>
<feature type="region of interest" description="Disordered" evidence="8">
    <location>
        <begin position="26"/>
        <end position="45"/>
    </location>
</feature>
<dbReference type="PANTHER" id="PTHR30290">
    <property type="entry name" value="PERIPLASMIC BINDING COMPONENT OF ABC TRANSPORTER"/>
    <property type="match status" value="1"/>
</dbReference>
<dbReference type="CDD" id="cd08499">
    <property type="entry name" value="PBP2_Ylib_like"/>
    <property type="match status" value="1"/>
</dbReference>
<dbReference type="EMBL" id="JAEQNB010000001">
    <property type="protein sequence ID" value="MBL0385222.1"/>
    <property type="molecule type" value="Genomic_DNA"/>
</dbReference>
<comment type="subcellular location">
    <subcellularLocation>
        <location evidence="2">Periplasm</location>
    </subcellularLocation>
</comment>
<comment type="function">
    <text evidence="1">Part of the ABC transporter complex GsiABCD involved in glutathione import. Binds glutathione.</text>
</comment>
<feature type="signal peptide" evidence="9">
    <location>
        <begin position="1"/>
        <end position="22"/>
    </location>
</feature>
<accession>A0ABS1J4Q9</accession>
<evidence type="ECO:0000256" key="3">
    <source>
        <dbReference type="ARBA" id="ARBA00005695"/>
    </source>
</evidence>
<evidence type="ECO:0000259" key="10">
    <source>
        <dbReference type="Pfam" id="PF00496"/>
    </source>
</evidence>
<evidence type="ECO:0000313" key="12">
    <source>
        <dbReference type="Proteomes" id="UP000602284"/>
    </source>
</evidence>
<dbReference type="InterPro" id="IPR030678">
    <property type="entry name" value="Peptide/Ni-bd"/>
</dbReference>
<keyword evidence="5" id="KW-0813">Transport</keyword>
<evidence type="ECO:0000256" key="6">
    <source>
        <dbReference type="ARBA" id="ARBA00022729"/>
    </source>
</evidence>
<evidence type="ECO:0000256" key="8">
    <source>
        <dbReference type="SAM" id="MobiDB-lite"/>
    </source>
</evidence>
<dbReference type="InterPro" id="IPR039424">
    <property type="entry name" value="SBP_5"/>
</dbReference>
<organism evidence="11 12">
    <name type="scientific">Tumebacillus amylolyticus</name>
    <dbReference type="NCBI Taxonomy" id="2801339"/>
    <lineage>
        <taxon>Bacteria</taxon>
        <taxon>Bacillati</taxon>
        <taxon>Bacillota</taxon>
        <taxon>Bacilli</taxon>
        <taxon>Bacillales</taxon>
        <taxon>Alicyclobacillaceae</taxon>
        <taxon>Tumebacillus</taxon>
    </lineage>
</organism>
<dbReference type="PROSITE" id="PS51257">
    <property type="entry name" value="PROKAR_LIPOPROTEIN"/>
    <property type="match status" value="1"/>
</dbReference>
<protein>
    <recommendedName>
        <fullName evidence="4">Glutathione-binding protein GsiB</fullName>
    </recommendedName>
</protein>
<evidence type="ECO:0000256" key="7">
    <source>
        <dbReference type="ARBA" id="ARBA00022764"/>
    </source>
</evidence>
<keyword evidence="12" id="KW-1185">Reference proteome</keyword>
<evidence type="ECO:0000256" key="1">
    <source>
        <dbReference type="ARBA" id="ARBA00003489"/>
    </source>
</evidence>
<dbReference type="PIRSF" id="PIRSF002741">
    <property type="entry name" value="MppA"/>
    <property type="match status" value="1"/>
</dbReference>
<dbReference type="PANTHER" id="PTHR30290:SF32">
    <property type="entry name" value="GLUTATHIONE-BINDING PROTEIN GSIB"/>
    <property type="match status" value="1"/>
</dbReference>
<dbReference type="Gene3D" id="3.10.105.10">
    <property type="entry name" value="Dipeptide-binding Protein, Domain 3"/>
    <property type="match status" value="1"/>
</dbReference>
<evidence type="ECO:0000313" key="11">
    <source>
        <dbReference type="EMBL" id="MBL0385222.1"/>
    </source>
</evidence>
<evidence type="ECO:0000256" key="5">
    <source>
        <dbReference type="ARBA" id="ARBA00022448"/>
    </source>
</evidence>
<dbReference type="Pfam" id="PF00496">
    <property type="entry name" value="SBP_bac_5"/>
    <property type="match status" value="1"/>
</dbReference>
<dbReference type="SUPFAM" id="SSF53850">
    <property type="entry name" value="Periplasmic binding protein-like II"/>
    <property type="match status" value="1"/>
</dbReference>
<evidence type="ECO:0000256" key="2">
    <source>
        <dbReference type="ARBA" id="ARBA00004418"/>
    </source>
</evidence>
<evidence type="ECO:0000256" key="9">
    <source>
        <dbReference type="SAM" id="SignalP"/>
    </source>
</evidence>
<dbReference type="Gene3D" id="3.90.76.10">
    <property type="entry name" value="Dipeptide-binding Protein, Domain 1"/>
    <property type="match status" value="1"/>
</dbReference>